<feature type="chain" id="PRO_5043654398" description="PHD-type domain-containing protein" evidence="5">
    <location>
        <begin position="20"/>
        <end position="255"/>
    </location>
</feature>
<keyword evidence="3" id="KW-0862">Zinc</keyword>
<dbReference type="PROSITE" id="PS50016">
    <property type="entry name" value="ZF_PHD_2"/>
    <property type="match status" value="1"/>
</dbReference>
<dbReference type="InterPro" id="IPR011011">
    <property type="entry name" value="Znf_FYVE_PHD"/>
</dbReference>
<name>A0AAW1N047_POPJA</name>
<reference evidence="7 8" key="1">
    <citation type="journal article" date="2024" name="BMC Genomics">
        <title>De novo assembly and annotation of Popillia japonica's genome with initial clues to its potential as an invasive pest.</title>
        <authorList>
            <person name="Cucini C."/>
            <person name="Boschi S."/>
            <person name="Funari R."/>
            <person name="Cardaioli E."/>
            <person name="Iannotti N."/>
            <person name="Marturano G."/>
            <person name="Paoli F."/>
            <person name="Bruttini M."/>
            <person name="Carapelli A."/>
            <person name="Frati F."/>
            <person name="Nardi F."/>
        </authorList>
    </citation>
    <scope>NUCLEOTIDE SEQUENCE [LARGE SCALE GENOMIC DNA]</scope>
    <source>
        <strain evidence="7">DMR45628</strain>
    </source>
</reference>
<evidence type="ECO:0000256" key="5">
    <source>
        <dbReference type="SAM" id="SignalP"/>
    </source>
</evidence>
<evidence type="ECO:0000313" key="8">
    <source>
        <dbReference type="Proteomes" id="UP001458880"/>
    </source>
</evidence>
<proteinExistence type="predicted"/>
<comment type="caution">
    <text evidence="7">The sequence shown here is derived from an EMBL/GenBank/DDBJ whole genome shotgun (WGS) entry which is preliminary data.</text>
</comment>
<keyword evidence="2 4" id="KW-0863">Zinc-finger</keyword>
<dbReference type="Gene3D" id="3.30.40.10">
    <property type="entry name" value="Zinc/RING finger domain, C3HC4 (zinc finger)"/>
    <property type="match status" value="1"/>
</dbReference>
<evidence type="ECO:0000259" key="6">
    <source>
        <dbReference type="PROSITE" id="PS50016"/>
    </source>
</evidence>
<keyword evidence="8" id="KW-1185">Reference proteome</keyword>
<feature type="domain" description="PHD-type" evidence="6">
    <location>
        <begin position="11"/>
        <end position="70"/>
    </location>
</feature>
<dbReference type="GO" id="GO:0008270">
    <property type="term" value="F:zinc ion binding"/>
    <property type="evidence" value="ECO:0007669"/>
    <property type="project" value="UniProtKB-KW"/>
</dbReference>
<dbReference type="EMBL" id="JASPKY010000024">
    <property type="protein sequence ID" value="KAK9751967.1"/>
    <property type="molecule type" value="Genomic_DNA"/>
</dbReference>
<gene>
    <name evidence="7" type="ORF">QE152_g4611</name>
</gene>
<evidence type="ECO:0000256" key="4">
    <source>
        <dbReference type="PROSITE-ProRule" id="PRU00146"/>
    </source>
</evidence>
<accession>A0AAW1N047</accession>
<feature type="signal peptide" evidence="5">
    <location>
        <begin position="1"/>
        <end position="19"/>
    </location>
</feature>
<dbReference type="PROSITE" id="PS01359">
    <property type="entry name" value="ZF_PHD_1"/>
    <property type="match status" value="1"/>
</dbReference>
<dbReference type="InterPro" id="IPR019787">
    <property type="entry name" value="Znf_PHD-finger"/>
</dbReference>
<dbReference type="SMART" id="SM00249">
    <property type="entry name" value="PHD"/>
    <property type="match status" value="1"/>
</dbReference>
<dbReference type="InterPro" id="IPR013083">
    <property type="entry name" value="Znf_RING/FYVE/PHD"/>
</dbReference>
<evidence type="ECO:0000313" key="7">
    <source>
        <dbReference type="EMBL" id="KAK9751967.1"/>
    </source>
</evidence>
<dbReference type="InterPro" id="IPR001965">
    <property type="entry name" value="Znf_PHD"/>
</dbReference>
<organism evidence="7 8">
    <name type="scientific">Popillia japonica</name>
    <name type="common">Japanese beetle</name>
    <dbReference type="NCBI Taxonomy" id="7064"/>
    <lineage>
        <taxon>Eukaryota</taxon>
        <taxon>Metazoa</taxon>
        <taxon>Ecdysozoa</taxon>
        <taxon>Arthropoda</taxon>
        <taxon>Hexapoda</taxon>
        <taxon>Insecta</taxon>
        <taxon>Pterygota</taxon>
        <taxon>Neoptera</taxon>
        <taxon>Endopterygota</taxon>
        <taxon>Coleoptera</taxon>
        <taxon>Polyphaga</taxon>
        <taxon>Scarabaeiformia</taxon>
        <taxon>Scarabaeidae</taxon>
        <taxon>Rutelinae</taxon>
        <taxon>Popillia</taxon>
    </lineage>
</organism>
<dbReference type="AlphaFoldDB" id="A0AAW1N047"/>
<keyword evidence="5" id="KW-0732">Signal</keyword>
<protein>
    <recommendedName>
        <fullName evidence="6">PHD-type domain-containing protein</fullName>
    </recommendedName>
</protein>
<dbReference type="InterPro" id="IPR019786">
    <property type="entry name" value="Zinc_finger_PHD-type_CS"/>
</dbReference>
<sequence length="255" mass="28522">MSSSAIAVAMAISCAICEGSIGRYDDYICCRSHCNGNFHIKCAGISVVDFTSLKQNNKLKEWICETCLNSEQVAITSEDISEKHPLTNSLQNINHQVSDHNQIAKGTGTINKNTKAVPVRTLTTNEKIPDKGSSDKNVDMEFTEVTRKRRRNQQRTIQGTASPSMLKGATFFSHVHVFGLDTKTTTADVIDYLKTQNVDQVTCEQMQSKYPEQYSSFKISVPSAKLKEVQNPEIWPTGVKINRFLFRIPKNSKPK</sequence>
<evidence type="ECO:0000256" key="2">
    <source>
        <dbReference type="ARBA" id="ARBA00022771"/>
    </source>
</evidence>
<keyword evidence="1" id="KW-0479">Metal-binding</keyword>
<evidence type="ECO:0000256" key="1">
    <source>
        <dbReference type="ARBA" id="ARBA00022723"/>
    </source>
</evidence>
<dbReference type="SUPFAM" id="SSF57903">
    <property type="entry name" value="FYVE/PHD zinc finger"/>
    <property type="match status" value="1"/>
</dbReference>
<dbReference type="Proteomes" id="UP001458880">
    <property type="component" value="Unassembled WGS sequence"/>
</dbReference>
<evidence type="ECO:0000256" key="3">
    <source>
        <dbReference type="ARBA" id="ARBA00022833"/>
    </source>
</evidence>